<dbReference type="Pfam" id="PF19189">
    <property type="entry name" value="Mtf2"/>
    <property type="match status" value="1"/>
</dbReference>
<dbReference type="InterPro" id="IPR040009">
    <property type="entry name" value="Mtf2/C5D6.12-like"/>
</dbReference>
<protein>
    <recommendedName>
        <fullName evidence="2">Mtf2-like C-terminal domain-containing protein</fullName>
    </recommendedName>
</protein>
<dbReference type="PANTHER" id="PTHR39468">
    <property type="entry name" value="CHROMOSOME 7, WHOLE GENOME SHOTGUN SEQUENCE"/>
    <property type="match status" value="1"/>
</dbReference>
<dbReference type="AlphaFoldDB" id="A0A9P6VDF7"/>
<organism evidence="3 4">
    <name type="scientific">Hyphodiscus hymeniophilus</name>
    <dbReference type="NCBI Taxonomy" id="353542"/>
    <lineage>
        <taxon>Eukaryota</taxon>
        <taxon>Fungi</taxon>
        <taxon>Dikarya</taxon>
        <taxon>Ascomycota</taxon>
        <taxon>Pezizomycotina</taxon>
        <taxon>Leotiomycetes</taxon>
        <taxon>Helotiales</taxon>
        <taxon>Hyphodiscaceae</taxon>
        <taxon>Hyphodiscus</taxon>
    </lineage>
</organism>
<dbReference type="InterPro" id="IPR043837">
    <property type="entry name" value="Mtf2-like_C"/>
</dbReference>
<comment type="caution">
    <text evidence="3">The sequence shown here is derived from an EMBL/GenBank/DDBJ whole genome shotgun (WGS) entry which is preliminary data.</text>
</comment>
<accession>A0A9P6VDF7</accession>
<dbReference type="PANTHER" id="PTHR39468:SF1">
    <property type="entry name" value="MTF2-LIKE C-TERMINAL DOMAIN-CONTAINING PROTEIN"/>
    <property type="match status" value="1"/>
</dbReference>
<dbReference type="OrthoDB" id="2444174at2759"/>
<dbReference type="GO" id="GO:0005739">
    <property type="term" value="C:mitochondrion"/>
    <property type="evidence" value="ECO:0007669"/>
    <property type="project" value="InterPro"/>
</dbReference>
<evidence type="ECO:0000256" key="1">
    <source>
        <dbReference type="SAM" id="MobiDB-lite"/>
    </source>
</evidence>
<keyword evidence="4" id="KW-1185">Reference proteome</keyword>
<feature type="domain" description="Mtf2-like C-terminal" evidence="2">
    <location>
        <begin position="293"/>
        <end position="481"/>
    </location>
</feature>
<name>A0A9P6VDF7_9HELO</name>
<evidence type="ECO:0000259" key="2">
    <source>
        <dbReference type="Pfam" id="PF19189"/>
    </source>
</evidence>
<evidence type="ECO:0000313" key="3">
    <source>
        <dbReference type="EMBL" id="KAG0644928.1"/>
    </source>
</evidence>
<evidence type="ECO:0000313" key="4">
    <source>
        <dbReference type="Proteomes" id="UP000785200"/>
    </source>
</evidence>
<gene>
    <name evidence="3" type="ORF">D0Z07_9379</name>
</gene>
<feature type="region of interest" description="Disordered" evidence="1">
    <location>
        <begin position="84"/>
        <end position="112"/>
    </location>
</feature>
<feature type="region of interest" description="Disordered" evidence="1">
    <location>
        <begin position="42"/>
        <end position="66"/>
    </location>
</feature>
<dbReference type="Proteomes" id="UP000785200">
    <property type="component" value="Unassembled WGS sequence"/>
</dbReference>
<proteinExistence type="predicted"/>
<dbReference type="EMBL" id="VNKQ01000022">
    <property type="protein sequence ID" value="KAG0644928.1"/>
    <property type="molecule type" value="Genomic_DNA"/>
</dbReference>
<reference evidence="3" key="1">
    <citation type="submission" date="2019-07" db="EMBL/GenBank/DDBJ databases">
        <title>Hyphodiscus hymeniophilus genome sequencing and assembly.</title>
        <authorList>
            <person name="Kramer G."/>
            <person name="Nodwell J."/>
        </authorList>
    </citation>
    <scope>NUCLEOTIDE SEQUENCE</scope>
    <source>
        <strain evidence="3">ATCC 34498</strain>
    </source>
</reference>
<sequence length="528" mass="60100">MASKVAVEVLPIIFSTVPLTMTPFLFQTRTLARLQKGIPIGRPHGVRRNFSGGISRQDRAKQDETTTATLRQEKTGPTIRRTTIMRTQPRFSGGHKRDHDGSPDLESVPQSSILRRVYDSEGDQRLDVPWDTAEVTETGFDGIETHNFYDMEDDFLDDEDQMDAWTRHTDPSQDRKTTITATERSAFEAIFKNIRNKTANAHKYGGLDGQGPSPAARLRARERLEGLMGKSMIERFPKTRDEMETVVNRYPPSLRALAAKAVGLDYDEAHFEETAKQEEVMDNDQLEVLRQPIREAVEARMRAAATDAELWDVLEEEVFPLIEKLGLEKAGEEKRVKRPGRTKRPIAPELKAQKVVLPPEHKQTVQFEPIVHMGQEVSPLAFYGPLYPSYLLLGLRLLDRSFSRPSPLTLSILPKIKSLGLISHVLGASTQLYNELLIVHWYQHDDFRGVYNLLTEMEEHGLPFNKETSDIVRDIIRMQARILRGDRGPTLKELWSLPEFAPGKFGPWHKKIEKMMAEDVDPVGQLSY</sequence>